<dbReference type="OrthoDB" id="9789152at2"/>
<dbReference type="InterPro" id="IPR022572">
    <property type="entry name" value="DNA_rep/recomb_RecO_N"/>
</dbReference>
<evidence type="ECO:0000259" key="4">
    <source>
        <dbReference type="Pfam" id="PF11967"/>
    </source>
</evidence>
<keyword evidence="2" id="KW-0233">DNA recombination</keyword>
<dbReference type="GO" id="GO:0043590">
    <property type="term" value="C:bacterial nucleoid"/>
    <property type="evidence" value="ECO:0007669"/>
    <property type="project" value="TreeGrafter"/>
</dbReference>
<dbReference type="InterPro" id="IPR012340">
    <property type="entry name" value="NA-bd_OB-fold"/>
</dbReference>
<feature type="domain" description="DNA replication/recombination mediator RecO N-terminal" evidence="4">
    <location>
        <begin position="1"/>
        <end position="74"/>
    </location>
</feature>
<keyword evidence="6" id="KW-1185">Reference proteome</keyword>
<dbReference type="Proteomes" id="UP000236654">
    <property type="component" value="Unassembled WGS sequence"/>
</dbReference>
<dbReference type="AlphaFoldDB" id="A0A2I0R5Q5"/>
<reference evidence="5 6" key="1">
    <citation type="submission" date="2017-12" db="EMBL/GenBank/DDBJ databases">
        <title>The draft genome sequence of Brumimicrobium saltpan LHR20.</title>
        <authorList>
            <person name="Do Z.-J."/>
            <person name="Luo H.-R."/>
        </authorList>
    </citation>
    <scope>NUCLEOTIDE SEQUENCE [LARGE SCALE GENOMIC DNA]</scope>
    <source>
        <strain evidence="5 6">LHR20</strain>
    </source>
</reference>
<comment type="caution">
    <text evidence="5">The sequence shown here is derived from an EMBL/GenBank/DDBJ whole genome shotgun (WGS) entry which is preliminary data.</text>
</comment>
<dbReference type="GO" id="GO:0006310">
    <property type="term" value="P:DNA recombination"/>
    <property type="evidence" value="ECO:0007669"/>
    <property type="project" value="UniProtKB-KW"/>
</dbReference>
<evidence type="ECO:0000313" key="5">
    <source>
        <dbReference type="EMBL" id="PKR81914.1"/>
    </source>
</evidence>
<dbReference type="PANTHER" id="PTHR33991">
    <property type="entry name" value="DNA REPAIR PROTEIN RECO"/>
    <property type="match status" value="1"/>
</dbReference>
<protein>
    <submittedName>
        <fullName evidence="5">DNA repair protein RecO</fullName>
    </submittedName>
</protein>
<sequence length="237" mass="27197">MKTVESGILLKKLNYSETSLILQFFTLESGFQAYIFQGGKRKHKKGNILQALSIVEISAYRRKDSDLGKVSEVNALFVPKSLPFHPLKSGLAFFMTEVLSQVLQNSDKDVSMYHFIEHEVQWIDESDEFTNYPIWFLLKLANQIGIGINVEDQNGQIFDLQDGVISNRTPSSHLYANDEVVEILKILLNLKKTQVLAYTIHKTHRTTIIEHLVNYFKIHINGFKTPKSMSVMQTIFE</sequence>
<dbReference type="PANTHER" id="PTHR33991:SF1">
    <property type="entry name" value="DNA REPAIR PROTEIN RECO"/>
    <property type="match status" value="1"/>
</dbReference>
<dbReference type="InterPro" id="IPR003717">
    <property type="entry name" value="RecO"/>
</dbReference>
<dbReference type="NCBIfam" id="TIGR00613">
    <property type="entry name" value="reco"/>
    <property type="match status" value="1"/>
</dbReference>
<keyword evidence="1" id="KW-0227">DNA damage</keyword>
<keyword evidence="3" id="KW-0234">DNA repair</keyword>
<evidence type="ECO:0000313" key="6">
    <source>
        <dbReference type="Proteomes" id="UP000236654"/>
    </source>
</evidence>
<dbReference type="GO" id="GO:0006302">
    <property type="term" value="P:double-strand break repair"/>
    <property type="evidence" value="ECO:0007669"/>
    <property type="project" value="TreeGrafter"/>
</dbReference>
<accession>A0A2I0R5Q5</accession>
<evidence type="ECO:0000256" key="1">
    <source>
        <dbReference type="ARBA" id="ARBA00022763"/>
    </source>
</evidence>
<dbReference type="SUPFAM" id="SSF50249">
    <property type="entry name" value="Nucleic acid-binding proteins"/>
    <property type="match status" value="1"/>
</dbReference>
<gene>
    <name evidence="5" type="primary">recO</name>
    <name evidence="5" type="ORF">CW751_00840</name>
</gene>
<organism evidence="5 6">
    <name type="scientific">Brumimicrobium salinarum</name>
    <dbReference type="NCBI Taxonomy" id="2058658"/>
    <lineage>
        <taxon>Bacteria</taxon>
        <taxon>Pseudomonadati</taxon>
        <taxon>Bacteroidota</taxon>
        <taxon>Flavobacteriia</taxon>
        <taxon>Flavobacteriales</taxon>
        <taxon>Crocinitomicaceae</taxon>
        <taxon>Brumimicrobium</taxon>
    </lineage>
</organism>
<name>A0A2I0R5Q5_9FLAO</name>
<dbReference type="EMBL" id="PJNI01000001">
    <property type="protein sequence ID" value="PKR81914.1"/>
    <property type="molecule type" value="Genomic_DNA"/>
</dbReference>
<proteinExistence type="predicted"/>
<dbReference type="Pfam" id="PF02565">
    <property type="entry name" value="RecO_C"/>
    <property type="match status" value="1"/>
</dbReference>
<dbReference type="Gene3D" id="2.40.50.140">
    <property type="entry name" value="Nucleic acid-binding proteins"/>
    <property type="match status" value="1"/>
</dbReference>
<evidence type="ECO:0000256" key="3">
    <source>
        <dbReference type="ARBA" id="ARBA00023204"/>
    </source>
</evidence>
<dbReference type="Pfam" id="PF11967">
    <property type="entry name" value="RecO_N"/>
    <property type="match status" value="1"/>
</dbReference>
<dbReference type="RefSeq" id="WP_101333060.1">
    <property type="nucleotide sequence ID" value="NZ_PJNI01000001.1"/>
</dbReference>
<evidence type="ECO:0000256" key="2">
    <source>
        <dbReference type="ARBA" id="ARBA00023172"/>
    </source>
</evidence>